<dbReference type="AlphaFoldDB" id="A0A0P6WFA3"/>
<dbReference type="PROSITE" id="PS50893">
    <property type="entry name" value="ABC_TRANSPORTER_2"/>
    <property type="match status" value="1"/>
</dbReference>
<dbReference type="InterPro" id="IPR027417">
    <property type="entry name" value="P-loop_NTPase"/>
</dbReference>
<feature type="transmembrane region" description="Helical" evidence="8">
    <location>
        <begin position="221"/>
        <end position="244"/>
    </location>
</feature>
<evidence type="ECO:0000256" key="8">
    <source>
        <dbReference type="SAM" id="Phobius"/>
    </source>
</evidence>
<dbReference type="InterPro" id="IPR001851">
    <property type="entry name" value="ABC_transp_permease"/>
</dbReference>
<dbReference type="GO" id="GO:0015658">
    <property type="term" value="F:branched-chain amino acid transmembrane transporter activity"/>
    <property type="evidence" value="ECO:0007669"/>
    <property type="project" value="InterPro"/>
</dbReference>
<dbReference type="STRING" id="665126.ABB55_14615"/>
<dbReference type="PANTHER" id="PTHR30482">
    <property type="entry name" value="HIGH-AFFINITY BRANCHED-CHAIN AMINO ACID TRANSPORT SYSTEM PERMEASE"/>
    <property type="match status" value="1"/>
</dbReference>
<feature type="transmembrane region" description="Helical" evidence="8">
    <location>
        <begin position="91"/>
        <end position="110"/>
    </location>
</feature>
<dbReference type="InterPro" id="IPR043428">
    <property type="entry name" value="LivM-like"/>
</dbReference>
<accession>A0A0P6WFA3</accession>
<dbReference type="GO" id="GO:0016887">
    <property type="term" value="F:ATP hydrolysis activity"/>
    <property type="evidence" value="ECO:0007669"/>
    <property type="project" value="InterPro"/>
</dbReference>
<evidence type="ECO:0000259" key="9">
    <source>
        <dbReference type="PROSITE" id="PS50893"/>
    </source>
</evidence>
<gene>
    <name evidence="10" type="ORF">ABB55_14615</name>
</gene>
<sequence>MTRIRFLLGAVLCDARFVGLLALAIVAAAPHLSEATRQLISFAVINILIACSINLLTGMAGQISLGQAAFMGIAAYASVLLVKVAGWPFALSVPAGALMAAAAGWILSWPAGRVREFYLAMMTLGFGMIFVEVVREWDSVTGGVMGITGIPSPQLRSLVVFGRTLDTADYLRLLAVIAAAVLFWLSGLNRSRVGRAFFAVHESETAADSIGIDSAMVKRQAYTLSAGLAGLAGALYGHLVSYVGPESFELHRSIEILVMSVIGGLGSLPGQVVGAVALTWLPLQLEVFEDFKFILYGAVLVAIFVVMPRGLAGLLFPPPRMIRPAWRQAAAPPTATTGGSARRVVGRTVLAWTGLRRSFGGLTAVADFSCELAAGEVLGLIGPNGSGKSTTINVLSGLYPPSSGRIELAGADVSGLPPHVVARRGMVRTFQDPRLVGRFTVLENVLLGAHVHARYGALEAGFGIGRIRRDEPAAIARAAGVLTAMGLDDVADRVLETLPYGYRRLVEVARALMVEPDVLLLDEPAAGLSEGEIGRLERAVLDLRAAGVAVLIVDHHMDFLARVVDRVVVLDGGREIFRGAIGAMRDDPKVAECYLGRMETTDARG</sequence>
<comment type="caution">
    <text evidence="10">The sequence shown here is derived from an EMBL/GenBank/DDBJ whole genome shotgun (WGS) entry which is preliminary data.</text>
</comment>
<dbReference type="SMART" id="SM00382">
    <property type="entry name" value="AAA"/>
    <property type="match status" value="1"/>
</dbReference>
<reference evidence="10 11" key="1">
    <citation type="submission" date="2015-09" db="EMBL/GenBank/DDBJ databases">
        <authorList>
            <person name="Jackson K.R."/>
            <person name="Lunt B.L."/>
            <person name="Fisher J.N.B."/>
            <person name="Gardner A.V."/>
            <person name="Bailey M.E."/>
            <person name="Deus L.M."/>
            <person name="Earl A.S."/>
            <person name="Gibby P.D."/>
            <person name="Hartmann K.A."/>
            <person name="Liu J.E."/>
            <person name="Manci A.M."/>
            <person name="Nielsen D.A."/>
            <person name="Solomon M.B."/>
            <person name="Breakwell D.P."/>
            <person name="Burnett S.H."/>
            <person name="Grose J.H."/>
        </authorList>
    </citation>
    <scope>NUCLEOTIDE SEQUENCE [LARGE SCALE GENOMIC DNA]</scope>
    <source>
        <strain evidence="10 11">16</strain>
    </source>
</reference>
<evidence type="ECO:0000256" key="6">
    <source>
        <dbReference type="ARBA" id="ARBA00022989"/>
    </source>
</evidence>
<evidence type="ECO:0000256" key="4">
    <source>
        <dbReference type="ARBA" id="ARBA00022741"/>
    </source>
</evidence>
<comment type="subcellular location">
    <subcellularLocation>
        <location evidence="1">Cell membrane</location>
        <topology evidence="1">Multi-pass membrane protein</topology>
    </subcellularLocation>
</comment>
<proteinExistence type="predicted"/>
<dbReference type="GO" id="GO:0005524">
    <property type="term" value="F:ATP binding"/>
    <property type="evidence" value="ECO:0007669"/>
    <property type="project" value="UniProtKB-KW"/>
</dbReference>
<feature type="transmembrane region" description="Helical" evidence="8">
    <location>
        <begin position="170"/>
        <end position="188"/>
    </location>
</feature>
<keyword evidence="6 8" id="KW-1133">Transmembrane helix</keyword>
<keyword evidence="7 8" id="KW-0472">Membrane</keyword>
<dbReference type="CDD" id="cd03219">
    <property type="entry name" value="ABC_Mj1267_LivG_branched"/>
    <property type="match status" value="1"/>
</dbReference>
<name>A0A0P6WFA3_9HYPH</name>
<dbReference type="InterPro" id="IPR003439">
    <property type="entry name" value="ABC_transporter-like_ATP-bd"/>
</dbReference>
<evidence type="ECO:0000313" key="11">
    <source>
        <dbReference type="Proteomes" id="UP000048984"/>
    </source>
</evidence>
<feature type="transmembrane region" description="Helical" evidence="8">
    <location>
        <begin position="117"/>
        <end position="135"/>
    </location>
</feature>
<evidence type="ECO:0000256" key="3">
    <source>
        <dbReference type="ARBA" id="ARBA00022692"/>
    </source>
</evidence>
<evidence type="ECO:0000256" key="1">
    <source>
        <dbReference type="ARBA" id="ARBA00004651"/>
    </source>
</evidence>
<dbReference type="Pfam" id="PF00005">
    <property type="entry name" value="ABC_tran"/>
    <property type="match status" value="1"/>
</dbReference>
<dbReference type="Pfam" id="PF02653">
    <property type="entry name" value="BPD_transp_2"/>
    <property type="match status" value="1"/>
</dbReference>
<feature type="transmembrane region" description="Helical" evidence="8">
    <location>
        <begin position="68"/>
        <end position="85"/>
    </location>
</feature>
<dbReference type="PANTHER" id="PTHR30482:SF20">
    <property type="entry name" value="HIGH-AFFINITY BRANCHED-CHAIN AMINO ACID TRANSPORT SYSTEM PERMEASE PROTEIN LIVM"/>
    <property type="match status" value="1"/>
</dbReference>
<organism evidence="10 11">
    <name type="scientific">Prosthecodimorpha hirschii</name>
    <dbReference type="NCBI Taxonomy" id="665126"/>
    <lineage>
        <taxon>Bacteria</taxon>
        <taxon>Pseudomonadati</taxon>
        <taxon>Pseudomonadota</taxon>
        <taxon>Alphaproteobacteria</taxon>
        <taxon>Hyphomicrobiales</taxon>
        <taxon>Ancalomicrobiaceae</taxon>
        <taxon>Prosthecodimorpha</taxon>
    </lineage>
</organism>
<evidence type="ECO:0000256" key="2">
    <source>
        <dbReference type="ARBA" id="ARBA00022475"/>
    </source>
</evidence>
<protein>
    <recommendedName>
        <fullName evidence="9">ABC transporter domain-containing protein</fullName>
    </recommendedName>
</protein>
<keyword evidence="5" id="KW-0067">ATP-binding</keyword>
<feature type="transmembrane region" description="Helical" evidence="8">
    <location>
        <begin position="38"/>
        <end position="56"/>
    </location>
</feature>
<evidence type="ECO:0000256" key="5">
    <source>
        <dbReference type="ARBA" id="ARBA00022840"/>
    </source>
</evidence>
<dbReference type="EMBL" id="LJYW01000001">
    <property type="protein sequence ID" value="KPL53291.1"/>
    <property type="molecule type" value="Genomic_DNA"/>
</dbReference>
<dbReference type="RefSeq" id="WP_054359456.1">
    <property type="nucleotide sequence ID" value="NZ_LJYW01000001.1"/>
</dbReference>
<feature type="transmembrane region" description="Helical" evidence="8">
    <location>
        <begin position="256"/>
        <end position="281"/>
    </location>
</feature>
<reference evidence="10 11" key="2">
    <citation type="submission" date="2015-10" db="EMBL/GenBank/DDBJ databases">
        <title>Draft Genome Sequence of Prosthecomicrobium hirschii ATCC 27832.</title>
        <authorList>
            <person name="Daniel J."/>
            <person name="Givan S.A."/>
            <person name="Brun Y.V."/>
            <person name="Brown P.J."/>
        </authorList>
    </citation>
    <scope>NUCLEOTIDE SEQUENCE [LARGE SCALE GENOMIC DNA]</scope>
    <source>
        <strain evidence="10 11">16</strain>
    </source>
</reference>
<evidence type="ECO:0000256" key="7">
    <source>
        <dbReference type="ARBA" id="ARBA00023136"/>
    </source>
</evidence>
<evidence type="ECO:0000313" key="10">
    <source>
        <dbReference type="EMBL" id="KPL53291.1"/>
    </source>
</evidence>
<feature type="transmembrane region" description="Helical" evidence="8">
    <location>
        <begin position="293"/>
        <end position="316"/>
    </location>
</feature>
<keyword evidence="11" id="KW-1185">Reference proteome</keyword>
<keyword evidence="2" id="KW-1003">Cell membrane</keyword>
<feature type="domain" description="ABC transporter" evidence="9">
    <location>
        <begin position="350"/>
        <end position="597"/>
    </location>
</feature>
<dbReference type="CDD" id="cd06581">
    <property type="entry name" value="TM_PBP1_LivM_like"/>
    <property type="match status" value="1"/>
</dbReference>
<dbReference type="InterPro" id="IPR003593">
    <property type="entry name" value="AAA+_ATPase"/>
</dbReference>
<dbReference type="SUPFAM" id="SSF52540">
    <property type="entry name" value="P-loop containing nucleoside triphosphate hydrolases"/>
    <property type="match status" value="1"/>
</dbReference>
<keyword evidence="3 8" id="KW-0812">Transmembrane</keyword>
<dbReference type="GO" id="GO:0005886">
    <property type="term" value="C:plasma membrane"/>
    <property type="evidence" value="ECO:0007669"/>
    <property type="project" value="UniProtKB-SubCell"/>
</dbReference>
<dbReference type="Proteomes" id="UP000048984">
    <property type="component" value="Unassembled WGS sequence"/>
</dbReference>
<dbReference type="Gene3D" id="3.40.50.300">
    <property type="entry name" value="P-loop containing nucleotide triphosphate hydrolases"/>
    <property type="match status" value="1"/>
</dbReference>
<keyword evidence="4" id="KW-0547">Nucleotide-binding</keyword>